<keyword evidence="3" id="KW-1185">Reference proteome</keyword>
<feature type="transmembrane region" description="Helical" evidence="1">
    <location>
        <begin position="44"/>
        <end position="66"/>
    </location>
</feature>
<evidence type="ECO:0000313" key="2">
    <source>
        <dbReference type="EMBL" id="MDO3381275.1"/>
    </source>
</evidence>
<accession>A0ABT8TAX5</accession>
<feature type="transmembrane region" description="Helical" evidence="1">
    <location>
        <begin position="104"/>
        <end position="124"/>
    </location>
</feature>
<keyword evidence="1" id="KW-0472">Membrane</keyword>
<evidence type="ECO:0000256" key="1">
    <source>
        <dbReference type="SAM" id="Phobius"/>
    </source>
</evidence>
<dbReference type="RefSeq" id="WP_302711406.1">
    <property type="nucleotide sequence ID" value="NZ_JAULRT010000035.1"/>
</dbReference>
<comment type="caution">
    <text evidence="2">The sequence shown here is derived from an EMBL/GenBank/DDBJ whole genome shotgun (WGS) entry which is preliminary data.</text>
</comment>
<proteinExistence type="predicted"/>
<gene>
    <name evidence="2" type="ORF">QWI16_03760</name>
</gene>
<feature type="transmembrane region" description="Helical" evidence="1">
    <location>
        <begin position="20"/>
        <end position="37"/>
    </location>
</feature>
<protein>
    <recommendedName>
        <fullName evidence="4">Transmembrane protein 182</fullName>
    </recommendedName>
</protein>
<dbReference type="EMBL" id="JAULRT010000035">
    <property type="protein sequence ID" value="MDO3381275.1"/>
    <property type="molecule type" value="Genomic_DNA"/>
</dbReference>
<dbReference type="Proteomes" id="UP001168380">
    <property type="component" value="Unassembled WGS sequence"/>
</dbReference>
<evidence type="ECO:0000313" key="3">
    <source>
        <dbReference type="Proteomes" id="UP001168380"/>
    </source>
</evidence>
<keyword evidence="1" id="KW-1133">Transmembrane helix</keyword>
<organism evidence="2 3">
    <name type="scientific">Gilvimarinus algae</name>
    <dbReference type="NCBI Taxonomy" id="3058037"/>
    <lineage>
        <taxon>Bacteria</taxon>
        <taxon>Pseudomonadati</taxon>
        <taxon>Pseudomonadota</taxon>
        <taxon>Gammaproteobacteria</taxon>
        <taxon>Cellvibrionales</taxon>
        <taxon>Cellvibrionaceae</taxon>
        <taxon>Gilvimarinus</taxon>
    </lineage>
</organism>
<keyword evidence="1" id="KW-0812">Transmembrane</keyword>
<reference evidence="2" key="1">
    <citation type="submission" date="2023-07" db="EMBL/GenBank/DDBJ databases">
        <title>Gilvimarinus algae sp. nov., isolated from the surface of Kelp.</title>
        <authorList>
            <person name="Sun Y.Y."/>
            <person name="Gong Y."/>
            <person name="Du Z.J."/>
        </authorList>
    </citation>
    <scope>NUCLEOTIDE SEQUENCE</scope>
    <source>
        <strain evidence="2">SDUM040014</strain>
    </source>
</reference>
<sequence>MTAFEMSYLTSEELDRMWDIIQFWVSITFGLIAMSHIARRHLNVLLVGAVSILYLLFSLFIFRVIYFNLKILQGHLLDLQQRGPATLNNAQRHFLEYFPSKIEIGLGVGFAFFGLLTCVLLFLWHNTYEQNKRFLHMEDLKPE</sequence>
<name>A0ABT8TAX5_9GAMM</name>
<evidence type="ECO:0008006" key="4">
    <source>
        <dbReference type="Google" id="ProtNLM"/>
    </source>
</evidence>